<evidence type="ECO:0000256" key="3">
    <source>
        <dbReference type="ARBA" id="ARBA00022737"/>
    </source>
</evidence>
<comment type="caution">
    <text evidence="10">The sequence shown here is derived from an EMBL/GenBank/DDBJ whole genome shotgun (WGS) entry which is preliminary data.</text>
</comment>
<dbReference type="Gene3D" id="4.10.830.40">
    <property type="match status" value="1"/>
</dbReference>
<dbReference type="PROSITE" id="PS50119">
    <property type="entry name" value="ZF_BBOX"/>
    <property type="match status" value="2"/>
</dbReference>
<feature type="domain" description="B box-type" evidence="9">
    <location>
        <begin position="166"/>
        <end position="196"/>
    </location>
</feature>
<keyword evidence="11" id="KW-1185">Reference proteome</keyword>
<dbReference type="SUPFAM" id="SSF101898">
    <property type="entry name" value="NHL repeat"/>
    <property type="match status" value="1"/>
</dbReference>
<protein>
    <submittedName>
        <fullName evidence="10">Uncharacterized protein</fullName>
    </submittedName>
</protein>
<evidence type="ECO:0000313" key="11">
    <source>
        <dbReference type="Proteomes" id="UP001634394"/>
    </source>
</evidence>
<dbReference type="PROSITE" id="PS51125">
    <property type="entry name" value="NHL"/>
    <property type="match status" value="1"/>
</dbReference>
<sequence>MASACVESISKEGPVCPICLDVFTSPRQLPCMHSFCQKCLQDYISKSTGNKETFGNGIVCPVCRATSNPPITQKPIGEWASLYPQSPSLAIEGPKVKAERYCNGCQYVGESNTALGFCVVCEESLCNACLTAHKRTKSTRGHNVISIEELTSAPEHHVRFSEGFGCPDHQEKRIEYYCQSHETVCCADCFFSDHRTCDQVKSLSKDLPSLLSDLMPEEIMKQMKKIEKHLRTFITTNESNISKLDTAINKITAEIRTIRKIVNEKLDEIERMVTTEGNRICKEEMIGRQEENHQCQCLINAVRNSHLLLESVLKHGTDTQKFLVCKKLIAQLESYTVQIREKYEEIKFVGVQLEIGDFVKEILSSDICKIAKLQLKEDRKSFLCSGISESLAVSITRKPSRERVIKLANIFNLECKEQKTAFYTGGVWFPDGHILLADFSNRACFLFDSTYKVITSFSLTSNPCSMCFLHDHEVAVTLPDLKTVQFLSVRDSAIRDAGQVQTKYRCFGVSAISINEVVVTGGTNVRDKCYWSLVSRTAGERCHSEFDCPLVTGAHVTLNNRKSRVYISVEMNNSLYCFGLRDAKQYFVYSSRELQCPLGVAVDNEDNVYVVGCRSNNIHKLSPEGITLQVITSGVPRRPLRIFFEKSREYFMVTNDSGNQNKKLYLFAHQGNATS</sequence>
<dbReference type="SMART" id="SM00184">
    <property type="entry name" value="RING"/>
    <property type="match status" value="1"/>
</dbReference>
<dbReference type="InterPro" id="IPR017907">
    <property type="entry name" value="Znf_RING_CS"/>
</dbReference>
<keyword evidence="1" id="KW-0597">Phosphoprotein</keyword>
<dbReference type="PANTHER" id="PTHR25462:SF296">
    <property type="entry name" value="MEIOTIC P26, ISOFORM F"/>
    <property type="match status" value="1"/>
</dbReference>
<evidence type="ECO:0000259" key="8">
    <source>
        <dbReference type="PROSITE" id="PS50089"/>
    </source>
</evidence>
<dbReference type="InterPro" id="IPR011042">
    <property type="entry name" value="6-blade_b-propeller_TolB-like"/>
</dbReference>
<dbReference type="InterPro" id="IPR047153">
    <property type="entry name" value="TRIM45/56/19-like"/>
</dbReference>
<dbReference type="EMBL" id="JBJQND010000001">
    <property type="protein sequence ID" value="KAL3892342.1"/>
    <property type="molecule type" value="Genomic_DNA"/>
</dbReference>
<evidence type="ECO:0000256" key="1">
    <source>
        <dbReference type="ARBA" id="ARBA00022553"/>
    </source>
</evidence>
<dbReference type="Pfam" id="PF13445">
    <property type="entry name" value="zf-RING_UBOX"/>
    <property type="match status" value="1"/>
</dbReference>
<accession>A0ABD3Y3G0</accession>
<dbReference type="Proteomes" id="UP001634394">
    <property type="component" value="Unassembled WGS sequence"/>
</dbReference>
<proteinExistence type="predicted"/>
<dbReference type="PANTHER" id="PTHR25462">
    <property type="entry name" value="BONUS, ISOFORM C-RELATED"/>
    <property type="match status" value="1"/>
</dbReference>
<dbReference type="Gene3D" id="2.120.10.30">
    <property type="entry name" value="TolB, C-terminal domain"/>
    <property type="match status" value="1"/>
</dbReference>
<dbReference type="SUPFAM" id="SSF57850">
    <property type="entry name" value="RING/U-box"/>
    <property type="match status" value="1"/>
</dbReference>
<dbReference type="Gene3D" id="3.30.160.60">
    <property type="entry name" value="Classic Zinc Finger"/>
    <property type="match status" value="1"/>
</dbReference>
<name>A0ABD3Y3G0_SINWO</name>
<dbReference type="PROSITE" id="PS50089">
    <property type="entry name" value="ZF_RING_2"/>
    <property type="match status" value="1"/>
</dbReference>
<dbReference type="Pfam" id="PF00643">
    <property type="entry name" value="zf-B_box"/>
    <property type="match status" value="1"/>
</dbReference>
<feature type="domain" description="RING-type" evidence="8">
    <location>
        <begin position="16"/>
        <end position="64"/>
    </location>
</feature>
<evidence type="ECO:0000256" key="6">
    <source>
        <dbReference type="PROSITE-ProRule" id="PRU00024"/>
    </source>
</evidence>
<evidence type="ECO:0000259" key="9">
    <source>
        <dbReference type="PROSITE" id="PS50119"/>
    </source>
</evidence>
<dbReference type="Gene3D" id="3.30.40.10">
    <property type="entry name" value="Zinc/RING finger domain, C3HC4 (zinc finger)"/>
    <property type="match status" value="1"/>
</dbReference>
<dbReference type="GO" id="GO:0008270">
    <property type="term" value="F:zinc ion binding"/>
    <property type="evidence" value="ECO:0007669"/>
    <property type="project" value="UniProtKB-KW"/>
</dbReference>
<feature type="domain" description="B box-type" evidence="9">
    <location>
        <begin position="97"/>
        <end position="147"/>
    </location>
</feature>
<keyword evidence="2" id="KW-0479">Metal-binding</keyword>
<gene>
    <name evidence="10" type="ORF">ACJMK2_004555</name>
</gene>
<feature type="repeat" description="NHL" evidence="7">
    <location>
        <begin position="593"/>
        <end position="624"/>
    </location>
</feature>
<keyword evidence="4 6" id="KW-0863">Zinc-finger</keyword>
<keyword evidence="3" id="KW-0677">Repeat</keyword>
<evidence type="ECO:0000256" key="5">
    <source>
        <dbReference type="ARBA" id="ARBA00022833"/>
    </source>
</evidence>
<dbReference type="InterPro" id="IPR000315">
    <property type="entry name" value="Znf_B-box"/>
</dbReference>
<evidence type="ECO:0000256" key="4">
    <source>
        <dbReference type="ARBA" id="ARBA00022771"/>
    </source>
</evidence>
<evidence type="ECO:0000256" key="2">
    <source>
        <dbReference type="ARBA" id="ARBA00022723"/>
    </source>
</evidence>
<keyword evidence="5" id="KW-0862">Zinc</keyword>
<dbReference type="SUPFAM" id="SSF57845">
    <property type="entry name" value="B-box zinc-binding domain"/>
    <property type="match status" value="1"/>
</dbReference>
<evidence type="ECO:0000313" key="10">
    <source>
        <dbReference type="EMBL" id="KAL3892342.1"/>
    </source>
</evidence>
<reference evidence="10 11" key="1">
    <citation type="submission" date="2024-11" db="EMBL/GenBank/DDBJ databases">
        <title>Chromosome-level genome assembly of the freshwater bivalve Anodonta woodiana.</title>
        <authorList>
            <person name="Chen X."/>
        </authorList>
    </citation>
    <scope>NUCLEOTIDE SEQUENCE [LARGE SCALE GENOMIC DNA]</scope>
    <source>
        <strain evidence="10">MN2024</strain>
        <tissue evidence="10">Gills</tissue>
    </source>
</reference>
<dbReference type="InterPro" id="IPR001841">
    <property type="entry name" value="Znf_RING"/>
</dbReference>
<dbReference type="InterPro" id="IPR001258">
    <property type="entry name" value="NHL_repeat"/>
</dbReference>
<dbReference type="InterPro" id="IPR013083">
    <property type="entry name" value="Znf_RING/FYVE/PHD"/>
</dbReference>
<dbReference type="SMART" id="SM00336">
    <property type="entry name" value="BBOX"/>
    <property type="match status" value="2"/>
</dbReference>
<dbReference type="InterPro" id="IPR027370">
    <property type="entry name" value="Znf-RING_euk"/>
</dbReference>
<dbReference type="AlphaFoldDB" id="A0ABD3Y3G0"/>
<organism evidence="10 11">
    <name type="scientific">Sinanodonta woodiana</name>
    <name type="common">Chinese pond mussel</name>
    <name type="synonym">Anodonta woodiana</name>
    <dbReference type="NCBI Taxonomy" id="1069815"/>
    <lineage>
        <taxon>Eukaryota</taxon>
        <taxon>Metazoa</taxon>
        <taxon>Spiralia</taxon>
        <taxon>Lophotrochozoa</taxon>
        <taxon>Mollusca</taxon>
        <taxon>Bivalvia</taxon>
        <taxon>Autobranchia</taxon>
        <taxon>Heteroconchia</taxon>
        <taxon>Palaeoheterodonta</taxon>
        <taxon>Unionida</taxon>
        <taxon>Unionoidea</taxon>
        <taxon>Unionidae</taxon>
        <taxon>Unioninae</taxon>
        <taxon>Sinanodonta</taxon>
    </lineage>
</organism>
<dbReference type="PROSITE" id="PS00518">
    <property type="entry name" value="ZF_RING_1"/>
    <property type="match status" value="1"/>
</dbReference>
<evidence type="ECO:0000256" key="7">
    <source>
        <dbReference type="PROSITE-ProRule" id="PRU00504"/>
    </source>
</evidence>